<name>A0AAV5JFL3_9ROSI</name>
<protein>
    <submittedName>
        <fullName evidence="1">Uncharacterized protein</fullName>
    </submittedName>
</protein>
<keyword evidence="2" id="KW-1185">Reference proteome</keyword>
<accession>A0AAV5JFL3</accession>
<dbReference type="Proteomes" id="UP001054252">
    <property type="component" value="Unassembled WGS sequence"/>
</dbReference>
<organism evidence="1 2">
    <name type="scientific">Rubroshorea leprosula</name>
    <dbReference type="NCBI Taxonomy" id="152421"/>
    <lineage>
        <taxon>Eukaryota</taxon>
        <taxon>Viridiplantae</taxon>
        <taxon>Streptophyta</taxon>
        <taxon>Embryophyta</taxon>
        <taxon>Tracheophyta</taxon>
        <taxon>Spermatophyta</taxon>
        <taxon>Magnoliopsida</taxon>
        <taxon>eudicotyledons</taxon>
        <taxon>Gunneridae</taxon>
        <taxon>Pentapetalae</taxon>
        <taxon>rosids</taxon>
        <taxon>malvids</taxon>
        <taxon>Malvales</taxon>
        <taxon>Dipterocarpaceae</taxon>
        <taxon>Rubroshorea</taxon>
    </lineage>
</organism>
<evidence type="ECO:0000313" key="1">
    <source>
        <dbReference type="EMBL" id="GKV11266.1"/>
    </source>
</evidence>
<comment type="caution">
    <text evidence="1">The sequence shown here is derived from an EMBL/GenBank/DDBJ whole genome shotgun (WGS) entry which is preliminary data.</text>
</comment>
<dbReference type="AlphaFoldDB" id="A0AAV5JFL3"/>
<dbReference type="EMBL" id="BPVZ01000034">
    <property type="protein sequence ID" value="GKV11266.1"/>
    <property type="molecule type" value="Genomic_DNA"/>
</dbReference>
<evidence type="ECO:0000313" key="2">
    <source>
        <dbReference type="Proteomes" id="UP001054252"/>
    </source>
</evidence>
<sequence length="38" mass="4730">MMNMARLYTNDRFENIRDWDFNSGIRFPRNRPFTFRGS</sequence>
<gene>
    <name evidence="1" type="ORF">SLEP1_g22532</name>
</gene>
<reference evidence="1 2" key="1">
    <citation type="journal article" date="2021" name="Commun. Biol.">
        <title>The genome of Shorea leprosula (Dipterocarpaceae) highlights the ecological relevance of drought in aseasonal tropical rainforests.</title>
        <authorList>
            <person name="Ng K.K.S."/>
            <person name="Kobayashi M.J."/>
            <person name="Fawcett J.A."/>
            <person name="Hatakeyama M."/>
            <person name="Paape T."/>
            <person name="Ng C.H."/>
            <person name="Ang C.C."/>
            <person name="Tnah L.H."/>
            <person name="Lee C.T."/>
            <person name="Nishiyama T."/>
            <person name="Sese J."/>
            <person name="O'Brien M.J."/>
            <person name="Copetti D."/>
            <person name="Mohd Noor M.I."/>
            <person name="Ong R.C."/>
            <person name="Putra M."/>
            <person name="Sireger I.Z."/>
            <person name="Indrioko S."/>
            <person name="Kosugi Y."/>
            <person name="Izuno A."/>
            <person name="Isagi Y."/>
            <person name="Lee S.L."/>
            <person name="Shimizu K.K."/>
        </authorList>
    </citation>
    <scope>NUCLEOTIDE SEQUENCE [LARGE SCALE GENOMIC DNA]</scope>
    <source>
        <strain evidence="1">214</strain>
    </source>
</reference>
<proteinExistence type="predicted"/>